<keyword evidence="2" id="KW-1185">Reference proteome</keyword>
<gene>
    <name evidence="1" type="ORF">OG814_41505</name>
</gene>
<geneLocation type="plasmid" evidence="1 2">
    <name>unnamed1</name>
</geneLocation>
<protein>
    <submittedName>
        <fullName evidence="1">Uncharacterized protein</fullName>
    </submittedName>
</protein>
<keyword evidence="1" id="KW-0614">Plasmid</keyword>
<name>A0ABZ1LRF6_9ACTN</name>
<evidence type="ECO:0000313" key="1">
    <source>
        <dbReference type="EMBL" id="WTR75754.1"/>
    </source>
</evidence>
<accession>A0ABZ1LRF6</accession>
<dbReference type="Proteomes" id="UP001622594">
    <property type="component" value="Plasmid unnamed1"/>
</dbReference>
<reference evidence="1 2" key="1">
    <citation type="submission" date="2022-10" db="EMBL/GenBank/DDBJ databases">
        <title>The complete genomes of actinobacterial strains from the NBC collection.</title>
        <authorList>
            <person name="Joergensen T.S."/>
            <person name="Alvarez Arevalo M."/>
            <person name="Sterndorff E.B."/>
            <person name="Faurdal D."/>
            <person name="Vuksanovic O."/>
            <person name="Mourched A.-S."/>
            <person name="Charusanti P."/>
            <person name="Shaw S."/>
            <person name="Blin K."/>
            <person name="Weber T."/>
        </authorList>
    </citation>
    <scope>NUCLEOTIDE SEQUENCE [LARGE SCALE GENOMIC DNA]</scope>
    <source>
        <strain evidence="1 2">NBC_00123</strain>
        <plasmid evidence="1 2">unnamed1</plasmid>
    </source>
</reference>
<evidence type="ECO:0000313" key="2">
    <source>
        <dbReference type="Proteomes" id="UP001622594"/>
    </source>
</evidence>
<organism evidence="1 2">
    <name type="scientific">Streptomyces zaomyceticus</name>
    <dbReference type="NCBI Taxonomy" id="68286"/>
    <lineage>
        <taxon>Bacteria</taxon>
        <taxon>Bacillati</taxon>
        <taxon>Actinomycetota</taxon>
        <taxon>Actinomycetes</taxon>
        <taxon>Kitasatosporales</taxon>
        <taxon>Streptomycetaceae</taxon>
        <taxon>Streptomyces</taxon>
    </lineage>
</organism>
<sequence>MDAQQVKALIAVLLDRGADIGARDDAAMDLYATDDEQAHQALLAVAVDPEAPEIVQASAGESLAQIAARTGRVLSDEERTRLAPAAGREYEVVQPG</sequence>
<dbReference type="RefSeq" id="WP_331717910.1">
    <property type="nucleotide sequence ID" value="NZ_CP108189.1"/>
</dbReference>
<dbReference type="EMBL" id="CP108189">
    <property type="protein sequence ID" value="WTR75754.1"/>
    <property type="molecule type" value="Genomic_DNA"/>
</dbReference>
<proteinExistence type="predicted"/>